<dbReference type="GO" id="GO:0003746">
    <property type="term" value="F:translation elongation factor activity"/>
    <property type="evidence" value="ECO:0007669"/>
    <property type="project" value="UniProtKB-KW"/>
</dbReference>
<dbReference type="SUPFAM" id="SSF54534">
    <property type="entry name" value="FKBP-like"/>
    <property type="match status" value="1"/>
</dbReference>
<proteinExistence type="inferred from homology"/>
<dbReference type="InterPro" id="IPR022691">
    <property type="entry name" value="Tscrpt_elong_fac_GreA/B_N"/>
</dbReference>
<comment type="caution">
    <text evidence="12">The sequence shown here is derived from an EMBL/GenBank/DDBJ whole genome shotgun (WGS) entry which is preliminary data.</text>
</comment>
<dbReference type="NCBIfam" id="TIGR01462">
    <property type="entry name" value="greA"/>
    <property type="match status" value="1"/>
</dbReference>
<dbReference type="PIRSF" id="PIRSF006092">
    <property type="entry name" value="GreA_GreB"/>
    <property type="match status" value="1"/>
</dbReference>
<dbReference type="GO" id="GO:0032784">
    <property type="term" value="P:regulation of DNA-templated transcription elongation"/>
    <property type="evidence" value="ECO:0007669"/>
    <property type="project" value="UniProtKB-UniRule"/>
</dbReference>
<dbReference type="InterPro" id="IPR023459">
    <property type="entry name" value="Tscrpt_elong_fac_GreA/B_fam"/>
</dbReference>
<dbReference type="PANTHER" id="PTHR30437:SF4">
    <property type="entry name" value="TRANSCRIPTION ELONGATION FACTOR GREA"/>
    <property type="match status" value="1"/>
</dbReference>
<dbReference type="PROSITE" id="PS00830">
    <property type="entry name" value="GREAB_2"/>
    <property type="match status" value="1"/>
</dbReference>
<dbReference type="InterPro" id="IPR001437">
    <property type="entry name" value="Tscrpt_elong_fac_GreA/B_C"/>
</dbReference>
<evidence type="ECO:0000259" key="10">
    <source>
        <dbReference type="Pfam" id="PF01272"/>
    </source>
</evidence>
<evidence type="ECO:0000256" key="9">
    <source>
        <dbReference type="RuleBase" id="RU000556"/>
    </source>
</evidence>
<dbReference type="FunFam" id="1.10.287.180:FF:000001">
    <property type="entry name" value="Transcription elongation factor GreA"/>
    <property type="match status" value="1"/>
</dbReference>
<dbReference type="HAMAP" id="MF_00105">
    <property type="entry name" value="GreA_GreB"/>
    <property type="match status" value="1"/>
</dbReference>
<reference evidence="12 13" key="1">
    <citation type="journal article" date="2016" name="Nat. Commun.">
        <title>Thousands of microbial genomes shed light on interconnected biogeochemical processes in an aquifer system.</title>
        <authorList>
            <person name="Anantharaman K."/>
            <person name="Brown C.T."/>
            <person name="Hug L.A."/>
            <person name="Sharon I."/>
            <person name="Castelle C.J."/>
            <person name="Probst A.J."/>
            <person name="Thomas B.C."/>
            <person name="Singh A."/>
            <person name="Wilkins M.J."/>
            <person name="Karaoz U."/>
            <person name="Brodie E.L."/>
            <person name="Williams K.H."/>
            <person name="Hubbard S.S."/>
            <person name="Banfield J.F."/>
        </authorList>
    </citation>
    <scope>NUCLEOTIDE SEQUENCE [LARGE SCALE GENOMIC DNA]</scope>
</reference>
<keyword evidence="12" id="KW-0648">Protein biosynthesis</keyword>
<keyword evidence="12" id="KW-0251">Elongation factor</keyword>
<dbReference type="InterPro" id="IPR018151">
    <property type="entry name" value="TF_GreA/GreB_CS"/>
</dbReference>
<evidence type="ECO:0000256" key="2">
    <source>
        <dbReference type="ARBA" id="ARBA00013729"/>
    </source>
</evidence>
<evidence type="ECO:0000256" key="3">
    <source>
        <dbReference type="ARBA" id="ARBA00023015"/>
    </source>
</evidence>
<name>A0A1G2QG02_9BACT</name>
<organism evidence="12 13">
    <name type="scientific">Candidatus Vogelbacteria bacterium RIFOXYD1_FULL_46_19</name>
    <dbReference type="NCBI Taxonomy" id="1802439"/>
    <lineage>
        <taxon>Bacteria</taxon>
        <taxon>Candidatus Vogeliibacteriota</taxon>
    </lineage>
</organism>
<evidence type="ECO:0000256" key="1">
    <source>
        <dbReference type="ARBA" id="ARBA00008213"/>
    </source>
</evidence>
<sequence length="155" mass="17094">MNNTAAYLSQEKHDELNDELNHLKMVERKHIAEQLEYAKSLGDLSENAEYHEARDKQADIESRISEIEQILKSAIIISGVTPKGKVSIGSTVVVKKDGGAESKYIIVGSEEANTLEGKVSHHSPLGLALLDKKKGEEVEVTTPRGKVKYSIIDIK</sequence>
<dbReference type="PROSITE" id="PS00829">
    <property type="entry name" value="GREAB_1"/>
    <property type="match status" value="1"/>
</dbReference>
<dbReference type="InterPro" id="IPR036953">
    <property type="entry name" value="GreA/GreB_C_sf"/>
</dbReference>
<evidence type="ECO:0000313" key="12">
    <source>
        <dbReference type="EMBL" id="OHA59496.1"/>
    </source>
</evidence>
<dbReference type="Pfam" id="PF01272">
    <property type="entry name" value="GreA_GreB"/>
    <property type="match status" value="1"/>
</dbReference>
<dbReference type="NCBIfam" id="NF001263">
    <property type="entry name" value="PRK00226.1-4"/>
    <property type="match status" value="1"/>
</dbReference>
<comment type="similarity">
    <text evidence="1 8 9">Belongs to the GreA/GreB family.</text>
</comment>
<dbReference type="InterPro" id="IPR036805">
    <property type="entry name" value="Tscrpt_elong_fac_GreA/B_N_sf"/>
</dbReference>
<keyword evidence="3 8" id="KW-0805">Transcription regulation</keyword>
<feature type="domain" description="Transcription elongation factor GreA/GreB C-terminal" evidence="10">
    <location>
        <begin position="82"/>
        <end position="155"/>
    </location>
</feature>
<gene>
    <name evidence="8" type="primary">greA</name>
    <name evidence="12" type="ORF">A2589_01380</name>
</gene>
<accession>A0A1G2QG02</accession>
<dbReference type="GO" id="GO:0003677">
    <property type="term" value="F:DNA binding"/>
    <property type="evidence" value="ECO:0007669"/>
    <property type="project" value="UniProtKB-UniRule"/>
</dbReference>
<evidence type="ECO:0000256" key="6">
    <source>
        <dbReference type="ARBA" id="ARBA00024916"/>
    </source>
</evidence>
<dbReference type="Pfam" id="PF03449">
    <property type="entry name" value="GreA_GreB_N"/>
    <property type="match status" value="1"/>
</dbReference>
<evidence type="ECO:0000259" key="11">
    <source>
        <dbReference type="Pfam" id="PF03449"/>
    </source>
</evidence>
<dbReference type="Proteomes" id="UP000177838">
    <property type="component" value="Unassembled WGS sequence"/>
</dbReference>
<dbReference type="GO" id="GO:0006354">
    <property type="term" value="P:DNA-templated transcription elongation"/>
    <property type="evidence" value="ECO:0007669"/>
    <property type="project" value="TreeGrafter"/>
</dbReference>
<evidence type="ECO:0000256" key="8">
    <source>
        <dbReference type="HAMAP-Rule" id="MF_00105"/>
    </source>
</evidence>
<dbReference type="Gene3D" id="1.10.287.180">
    <property type="entry name" value="Transcription elongation factor, GreA/GreB, N-terminal domain"/>
    <property type="match status" value="1"/>
</dbReference>
<evidence type="ECO:0000256" key="4">
    <source>
        <dbReference type="ARBA" id="ARBA00023125"/>
    </source>
</evidence>
<protein>
    <recommendedName>
        <fullName evidence="2 8">Transcription elongation factor GreA</fullName>
    </recommendedName>
    <alternativeName>
        <fullName evidence="7 8">Transcript cleavage factor GreA</fullName>
    </alternativeName>
</protein>
<keyword evidence="5 8" id="KW-0804">Transcription</keyword>
<dbReference type="AlphaFoldDB" id="A0A1G2QG02"/>
<dbReference type="EMBL" id="MHTK01000006">
    <property type="protein sequence ID" value="OHA59496.1"/>
    <property type="molecule type" value="Genomic_DNA"/>
</dbReference>
<dbReference type="PANTHER" id="PTHR30437">
    <property type="entry name" value="TRANSCRIPTION ELONGATION FACTOR GREA"/>
    <property type="match status" value="1"/>
</dbReference>
<dbReference type="STRING" id="1802439.A2589_01380"/>
<dbReference type="GO" id="GO:0070063">
    <property type="term" value="F:RNA polymerase binding"/>
    <property type="evidence" value="ECO:0007669"/>
    <property type="project" value="InterPro"/>
</dbReference>
<evidence type="ECO:0000256" key="5">
    <source>
        <dbReference type="ARBA" id="ARBA00023163"/>
    </source>
</evidence>
<comment type="function">
    <text evidence="6 8 9">Necessary for efficient RNA polymerase transcription elongation past template-encoded arresting sites. The arresting sites in DNA have the property of trapping a certain fraction of elongating RNA polymerases that pass through, resulting in locked ternary complexes. Cleavage of the nascent transcript by cleavage factors such as GreA or GreB allows the resumption of elongation from the new 3'terminus. GreA releases sequences of 2 to 3 nucleotides.</text>
</comment>
<evidence type="ECO:0000313" key="13">
    <source>
        <dbReference type="Proteomes" id="UP000177838"/>
    </source>
</evidence>
<keyword evidence="4 8" id="KW-0238">DNA-binding</keyword>
<evidence type="ECO:0000256" key="7">
    <source>
        <dbReference type="ARBA" id="ARBA00030776"/>
    </source>
</evidence>
<dbReference type="InterPro" id="IPR006359">
    <property type="entry name" value="Tscrpt_elong_fac_GreA"/>
</dbReference>
<feature type="domain" description="Transcription elongation factor GreA/GreB N-terminal" evidence="11">
    <location>
        <begin position="7"/>
        <end position="76"/>
    </location>
</feature>
<dbReference type="InterPro" id="IPR028624">
    <property type="entry name" value="Tscrpt_elong_fac_GreA/B"/>
</dbReference>
<dbReference type="Gene3D" id="3.10.50.30">
    <property type="entry name" value="Transcription elongation factor, GreA/GreB, C-terminal domain"/>
    <property type="match status" value="1"/>
</dbReference>
<dbReference type="FunFam" id="3.10.50.30:FF:000001">
    <property type="entry name" value="Transcription elongation factor GreA"/>
    <property type="match status" value="1"/>
</dbReference>
<dbReference type="SUPFAM" id="SSF46557">
    <property type="entry name" value="GreA transcript cleavage protein, N-terminal domain"/>
    <property type="match status" value="1"/>
</dbReference>